<comment type="caution">
    <text evidence="2">The sequence shown here is derived from an EMBL/GenBank/DDBJ whole genome shotgun (WGS) entry which is preliminary data.</text>
</comment>
<feature type="transmembrane region" description="Helical" evidence="1">
    <location>
        <begin position="125"/>
        <end position="147"/>
    </location>
</feature>
<dbReference type="EMBL" id="JAPDRK010000015">
    <property type="protein sequence ID" value="KAJ9605847.1"/>
    <property type="molecule type" value="Genomic_DNA"/>
</dbReference>
<proteinExistence type="predicted"/>
<keyword evidence="1" id="KW-1133">Transmembrane helix</keyword>
<organism evidence="2 3">
    <name type="scientific">Cladophialophora chaetospira</name>
    <dbReference type="NCBI Taxonomy" id="386627"/>
    <lineage>
        <taxon>Eukaryota</taxon>
        <taxon>Fungi</taxon>
        <taxon>Dikarya</taxon>
        <taxon>Ascomycota</taxon>
        <taxon>Pezizomycotina</taxon>
        <taxon>Eurotiomycetes</taxon>
        <taxon>Chaetothyriomycetidae</taxon>
        <taxon>Chaetothyriales</taxon>
        <taxon>Herpotrichiellaceae</taxon>
        <taxon>Cladophialophora</taxon>
    </lineage>
</organism>
<dbReference type="Proteomes" id="UP001172673">
    <property type="component" value="Unassembled WGS sequence"/>
</dbReference>
<evidence type="ECO:0000256" key="1">
    <source>
        <dbReference type="SAM" id="Phobius"/>
    </source>
</evidence>
<keyword evidence="1" id="KW-0472">Membrane</keyword>
<dbReference type="AlphaFoldDB" id="A0AA38X316"/>
<accession>A0AA38X316</accession>
<keyword evidence="3" id="KW-1185">Reference proteome</keyword>
<sequence>MSGRTEIPPGFAAAMEYLKGSSTTTGDIDLTFTISDAVDLPLFPTDFENIKLIRRSDLIKAMLDDEDEMVVAKIKHGAASDEDRLVRKTLVAYCVPKEWRQLEETGRTKKTAPPPRHTGRYLHDILVMSISIYLTVMMLYWMLHWYIRLWGGPEMHIWLCDLTEAVLERLVGQGYAVQVRYSKY</sequence>
<evidence type="ECO:0000313" key="3">
    <source>
        <dbReference type="Proteomes" id="UP001172673"/>
    </source>
</evidence>
<evidence type="ECO:0000313" key="2">
    <source>
        <dbReference type="EMBL" id="KAJ9605847.1"/>
    </source>
</evidence>
<name>A0AA38X316_9EURO</name>
<keyword evidence="1" id="KW-0812">Transmembrane</keyword>
<gene>
    <name evidence="2" type="ORF">H2200_009696</name>
</gene>
<reference evidence="2" key="1">
    <citation type="submission" date="2022-10" db="EMBL/GenBank/DDBJ databases">
        <title>Culturing micro-colonial fungi from biological soil crusts in the Mojave desert and describing Neophaeococcomyces mojavensis, and introducing the new genera and species Taxawa tesnikishii.</title>
        <authorList>
            <person name="Kurbessoian T."/>
            <person name="Stajich J.E."/>
        </authorList>
    </citation>
    <scope>NUCLEOTIDE SEQUENCE</scope>
    <source>
        <strain evidence="2">TK_41</strain>
    </source>
</reference>
<protein>
    <submittedName>
        <fullName evidence="2">Uncharacterized protein</fullName>
    </submittedName>
</protein>